<reference evidence="1 2" key="1">
    <citation type="submission" date="2015-11" db="EMBL/GenBank/DDBJ databases">
        <title>Genomic analysis of 38 Legionella species identifies large and diverse effector repertoires.</title>
        <authorList>
            <person name="Burstein D."/>
            <person name="Amaro F."/>
            <person name="Zusman T."/>
            <person name="Lifshitz Z."/>
            <person name="Cohen O."/>
            <person name="Gilbert J.A."/>
            <person name="Pupko T."/>
            <person name="Shuman H.A."/>
            <person name="Segal G."/>
        </authorList>
    </citation>
    <scope>NUCLEOTIDE SEQUENCE [LARGE SCALE GENOMIC DNA]</scope>
    <source>
        <strain evidence="1 2">ATCC 43878</strain>
    </source>
</reference>
<evidence type="ECO:0000313" key="2">
    <source>
        <dbReference type="Proteomes" id="UP000054742"/>
    </source>
</evidence>
<evidence type="ECO:0000313" key="1">
    <source>
        <dbReference type="EMBL" id="KTC78102.1"/>
    </source>
</evidence>
<comment type="caution">
    <text evidence="1">The sequence shown here is derived from an EMBL/GenBank/DDBJ whole genome shotgun (WGS) entry which is preliminary data.</text>
</comment>
<dbReference type="Proteomes" id="UP000054742">
    <property type="component" value="Unassembled WGS sequence"/>
</dbReference>
<dbReference type="PATRIC" id="fig|29422.6.peg.2547"/>
<dbReference type="AlphaFoldDB" id="A0A0W0S3N8"/>
<accession>A0A0W0S3N8</accession>
<sequence>MNLNIGRIVIISSTKQIWTCYLHGLIVMKIPDYEDFLALAQEVGTLGYKTAIDVPISEEDFANRKVANYFENWLKRKLAQSQLIQI</sequence>
<gene>
    <name evidence="1" type="ORF">Lbru_2394</name>
</gene>
<dbReference type="EMBL" id="LNXV01000033">
    <property type="protein sequence ID" value="KTC78102.1"/>
    <property type="molecule type" value="Genomic_DNA"/>
</dbReference>
<organism evidence="1 2">
    <name type="scientific">Legionella brunensis</name>
    <dbReference type="NCBI Taxonomy" id="29422"/>
    <lineage>
        <taxon>Bacteria</taxon>
        <taxon>Pseudomonadati</taxon>
        <taxon>Pseudomonadota</taxon>
        <taxon>Gammaproteobacteria</taxon>
        <taxon>Legionellales</taxon>
        <taxon>Legionellaceae</taxon>
        <taxon>Legionella</taxon>
    </lineage>
</organism>
<keyword evidence="2" id="KW-1185">Reference proteome</keyword>
<proteinExistence type="predicted"/>
<name>A0A0W0S3N8_9GAMM</name>
<protein>
    <submittedName>
        <fullName evidence="1">Uncharacterized protein</fullName>
    </submittedName>
</protein>